<name>A0AAX4PMW0_9CHLO</name>
<dbReference type="Proteomes" id="UP001472866">
    <property type="component" value="Chromosome 17"/>
</dbReference>
<keyword evidence="4" id="KW-1185">Reference proteome</keyword>
<keyword evidence="2" id="KW-0812">Transmembrane</keyword>
<evidence type="ECO:0000256" key="2">
    <source>
        <dbReference type="SAM" id="Phobius"/>
    </source>
</evidence>
<feature type="region of interest" description="Disordered" evidence="1">
    <location>
        <begin position="1"/>
        <end position="35"/>
    </location>
</feature>
<accession>A0AAX4PMW0</accession>
<evidence type="ECO:0000313" key="4">
    <source>
        <dbReference type="Proteomes" id="UP001472866"/>
    </source>
</evidence>
<keyword evidence="2" id="KW-1133">Transmembrane helix</keyword>
<evidence type="ECO:0000256" key="1">
    <source>
        <dbReference type="SAM" id="MobiDB-lite"/>
    </source>
</evidence>
<feature type="transmembrane region" description="Helical" evidence="2">
    <location>
        <begin position="93"/>
        <end position="114"/>
    </location>
</feature>
<organism evidence="3 4">
    <name type="scientific">Chloropicon roscoffensis</name>
    <dbReference type="NCBI Taxonomy" id="1461544"/>
    <lineage>
        <taxon>Eukaryota</taxon>
        <taxon>Viridiplantae</taxon>
        <taxon>Chlorophyta</taxon>
        <taxon>Chloropicophyceae</taxon>
        <taxon>Chloropicales</taxon>
        <taxon>Chloropicaceae</taxon>
        <taxon>Chloropicon</taxon>
    </lineage>
</organism>
<evidence type="ECO:0000313" key="3">
    <source>
        <dbReference type="EMBL" id="WZN67010.1"/>
    </source>
</evidence>
<feature type="compositionally biased region" description="Basic and acidic residues" evidence="1">
    <location>
        <begin position="16"/>
        <end position="26"/>
    </location>
</feature>
<sequence>MNHETNEQSCRGRTSQNERDGTDGTDGRGVLPPLASNRTLTKCASFSGASSMSMTSASAKSRVHLLSKEDPPVSKPRICRGAGGRGGAGALKIVAALVLTLLAMEVGIVLAYLAPPAAGAMTSLSKALDAFTGEHGQKPITLPALRVGVDPSELELAGGLMGSLGGGAPGIGGEAKAAGVAVGKTGFALWCESAACLGDDAAAASRESFCASLDQDLLTAKADDGSPVIPLPSDYCSALEVLATNSCLCDSDLAAVSTDTDQLVKLASVTASLCGLQVDTGPCN</sequence>
<dbReference type="EMBL" id="CP151517">
    <property type="protein sequence ID" value="WZN67010.1"/>
    <property type="molecule type" value="Genomic_DNA"/>
</dbReference>
<proteinExistence type="predicted"/>
<dbReference type="AlphaFoldDB" id="A0AAX4PMW0"/>
<protein>
    <submittedName>
        <fullName evidence="3">Uncharacterized protein</fullName>
    </submittedName>
</protein>
<reference evidence="3 4" key="1">
    <citation type="submission" date="2024-03" db="EMBL/GenBank/DDBJ databases">
        <title>Complete genome sequence of the green alga Chloropicon roscoffensis RCC1871.</title>
        <authorList>
            <person name="Lemieux C."/>
            <person name="Pombert J.-F."/>
            <person name="Otis C."/>
            <person name="Turmel M."/>
        </authorList>
    </citation>
    <scope>NUCLEOTIDE SEQUENCE [LARGE SCALE GENOMIC DNA]</scope>
    <source>
        <strain evidence="3 4">RCC1871</strain>
    </source>
</reference>
<gene>
    <name evidence="3" type="ORF">HKI87_17g85820</name>
</gene>
<keyword evidence="2" id="KW-0472">Membrane</keyword>